<protein>
    <submittedName>
        <fullName evidence="2">Brain enriched myelin associated protein 1</fullName>
    </submittedName>
</protein>
<dbReference type="PANTHER" id="PTHR15016:SF6">
    <property type="entry name" value="BREAST CARCINOMA-AMPLIFIED SEQUENCE 1"/>
    <property type="match status" value="1"/>
</dbReference>
<proteinExistence type="predicted"/>
<feature type="compositionally biased region" description="Low complexity" evidence="1">
    <location>
        <begin position="389"/>
        <end position="402"/>
    </location>
</feature>
<reference evidence="2 3" key="1">
    <citation type="journal article" date="2020" name="Nature">
        <title>Six reference-quality genomes reveal evolution of bat adaptations.</title>
        <authorList>
            <person name="Jebb D."/>
            <person name="Huang Z."/>
            <person name="Pippel M."/>
            <person name="Hughes G.M."/>
            <person name="Lavrichenko K."/>
            <person name="Devanna P."/>
            <person name="Winkler S."/>
            <person name="Jermiin L.S."/>
            <person name="Skirmuntt E.C."/>
            <person name="Katzourakis A."/>
            <person name="Burkitt-Gray L."/>
            <person name="Ray D.A."/>
            <person name="Sullivan K.A.M."/>
            <person name="Roscito J.G."/>
            <person name="Kirilenko B.M."/>
            <person name="Davalos L.M."/>
            <person name="Corthals A.P."/>
            <person name="Power M.L."/>
            <person name="Jones G."/>
            <person name="Ransome R.D."/>
            <person name="Dechmann D.K.N."/>
            <person name="Locatelli A.G."/>
            <person name="Puechmaille S.J."/>
            <person name="Fedrigo O."/>
            <person name="Jarvis E.D."/>
            <person name="Hiller M."/>
            <person name="Vernes S.C."/>
            <person name="Myers E.W."/>
            <person name="Teeling E.C."/>
        </authorList>
    </citation>
    <scope>NUCLEOTIDE SEQUENCE [LARGE SCALE GENOMIC DNA]</scope>
    <source>
        <strain evidence="2">Bat1K_MPI-CBG_1</strain>
    </source>
</reference>
<dbReference type="EMBL" id="JABVXQ010000010">
    <property type="protein sequence ID" value="KAF6087419.1"/>
    <property type="molecule type" value="Genomic_DNA"/>
</dbReference>
<feature type="region of interest" description="Disordered" evidence="1">
    <location>
        <begin position="447"/>
        <end position="498"/>
    </location>
</feature>
<accession>A0A833Z7A0</accession>
<dbReference type="Proteomes" id="UP000664940">
    <property type="component" value="Unassembled WGS sequence"/>
</dbReference>
<dbReference type="InterPro" id="IPR026115">
    <property type="entry name" value="NABC1"/>
</dbReference>
<feature type="region of interest" description="Disordered" evidence="1">
    <location>
        <begin position="58"/>
        <end position="435"/>
    </location>
</feature>
<feature type="compositionally biased region" description="Basic and acidic residues" evidence="1">
    <location>
        <begin position="404"/>
        <end position="416"/>
    </location>
</feature>
<dbReference type="PANTHER" id="PTHR15016">
    <property type="entry name" value="BREAST CARCINOMA-AMPLIFIED SEQUENCE 1"/>
    <property type="match status" value="1"/>
</dbReference>
<sequence length="498" mass="51764">MGNQLSVPQRADDQENDSETDTYKEASRRNCVQNGRPVMVSTHTVQLYDEVDLGISVQEDSAATSPPRTVESSAVAGAKGKSLGKEANAEAPAVKSRFFLTLSRPVPGRTEDRAADSPAARGKLDASSGGARGNKGPSDSVALPLAAAQGLDPDKTPGPAPAQPAGFSAPCAPAAPPPQESGGAAPPKPKDAGFFDKFFKLDKGQEKAPAASQQEAQRGEQQDPAHHVPGFPGPCHDVPAQRDIAGGREEGQEVTPASCSIPGDPEDLDIAKGDPQTTDITENNNAIMSFFKTLVSPNKAETKKDLEDAGAENSPTTSADLKSDKASVVPQETPGAAKNPTPTDTPKDGAKQKGGPPSLPLSKLFWKKSSKEDSVPTGAEEHTSDSSERAVAPAEPEPAGASQKGKEASSKDKKTPAETNKQRSNKQEAKEPAPCTCACAEAAVAEASALQNGDKPPKRPEKRRQSLGGFFKGLGPKRMLDAQVQTDPVSIGPAGKSK</sequence>
<organism evidence="2 3">
    <name type="scientific">Phyllostomus discolor</name>
    <name type="common">pale spear-nosed bat</name>
    <dbReference type="NCBI Taxonomy" id="89673"/>
    <lineage>
        <taxon>Eukaryota</taxon>
        <taxon>Metazoa</taxon>
        <taxon>Chordata</taxon>
        <taxon>Craniata</taxon>
        <taxon>Vertebrata</taxon>
        <taxon>Euteleostomi</taxon>
        <taxon>Mammalia</taxon>
        <taxon>Eutheria</taxon>
        <taxon>Laurasiatheria</taxon>
        <taxon>Chiroptera</taxon>
        <taxon>Yangochiroptera</taxon>
        <taxon>Phyllostomidae</taxon>
        <taxon>Phyllostominae</taxon>
        <taxon>Phyllostomus</taxon>
    </lineage>
</organism>
<dbReference type="GO" id="GO:0042552">
    <property type="term" value="P:myelination"/>
    <property type="evidence" value="ECO:0007669"/>
    <property type="project" value="TreeGrafter"/>
</dbReference>
<feature type="region of interest" description="Disordered" evidence="1">
    <location>
        <begin position="1"/>
        <end position="38"/>
    </location>
</feature>
<gene>
    <name evidence="2" type="ORF">HJG60_001380</name>
</gene>
<feature type="compositionally biased region" description="Basic and acidic residues" evidence="1">
    <location>
        <begin position="217"/>
        <end position="226"/>
    </location>
</feature>
<name>A0A833Z7A0_9CHIR</name>
<feature type="compositionally biased region" description="Basic and acidic residues" evidence="1">
    <location>
        <begin position="369"/>
        <end position="388"/>
    </location>
</feature>
<evidence type="ECO:0000313" key="2">
    <source>
        <dbReference type="EMBL" id="KAF6087419.1"/>
    </source>
</evidence>
<dbReference type="AlphaFoldDB" id="A0A833Z7A0"/>
<comment type="caution">
    <text evidence="2">The sequence shown here is derived from an EMBL/GenBank/DDBJ whole genome shotgun (WGS) entry which is preliminary data.</text>
</comment>
<evidence type="ECO:0000256" key="1">
    <source>
        <dbReference type="SAM" id="MobiDB-lite"/>
    </source>
</evidence>
<feature type="compositionally biased region" description="Polar residues" evidence="1">
    <location>
        <begin position="58"/>
        <end position="72"/>
    </location>
</feature>
<evidence type="ECO:0000313" key="3">
    <source>
        <dbReference type="Proteomes" id="UP000664940"/>
    </source>
</evidence>
<feature type="compositionally biased region" description="Basic and acidic residues" evidence="1">
    <location>
        <begin position="188"/>
        <end position="206"/>
    </location>
</feature>
<feature type="compositionally biased region" description="Polar residues" evidence="1">
    <location>
        <begin position="275"/>
        <end position="287"/>
    </location>
</feature>